<evidence type="ECO:0000313" key="2">
    <source>
        <dbReference type="EMBL" id="ODM97352.1"/>
    </source>
</evidence>
<reference evidence="2 3" key="1">
    <citation type="journal article" date="2016" name="Genome Biol. Evol.">
        <title>Gene Family Evolution Reflects Adaptation to Soil Environmental Stressors in the Genome of the Collembolan Orchesella cincta.</title>
        <authorList>
            <person name="Faddeeva-Vakhrusheva A."/>
            <person name="Derks M.F."/>
            <person name="Anvar S.Y."/>
            <person name="Agamennone V."/>
            <person name="Suring W."/>
            <person name="Smit S."/>
            <person name="van Straalen N.M."/>
            <person name="Roelofs D."/>
        </authorList>
    </citation>
    <scope>NUCLEOTIDE SEQUENCE [LARGE SCALE GENOMIC DNA]</scope>
    <source>
        <tissue evidence="2">Mixed pool</tissue>
    </source>
</reference>
<dbReference type="PANTHER" id="PTHR21588:SF18">
    <property type="entry name" value="MICOS COMPLEX SUBUNIT MIC19"/>
    <property type="match status" value="1"/>
</dbReference>
<organism evidence="2 3">
    <name type="scientific">Orchesella cincta</name>
    <name type="common">Springtail</name>
    <name type="synonym">Podura cincta</name>
    <dbReference type="NCBI Taxonomy" id="48709"/>
    <lineage>
        <taxon>Eukaryota</taxon>
        <taxon>Metazoa</taxon>
        <taxon>Ecdysozoa</taxon>
        <taxon>Arthropoda</taxon>
        <taxon>Hexapoda</taxon>
        <taxon>Collembola</taxon>
        <taxon>Entomobryomorpha</taxon>
        <taxon>Entomobryoidea</taxon>
        <taxon>Orchesellidae</taxon>
        <taxon>Orchesellinae</taxon>
        <taxon>Orchesella</taxon>
    </lineage>
</organism>
<gene>
    <name evidence="2" type="ORF">Ocin01_09329</name>
</gene>
<dbReference type="AlphaFoldDB" id="A0A1D2MWK9"/>
<dbReference type="PANTHER" id="PTHR21588">
    <property type="entry name" value="COILED-COIL-HELIX-COILED-COIL-HELIX DOMAIN CONTAINING 6"/>
    <property type="match status" value="1"/>
</dbReference>
<accession>A0A1D2MWK9</accession>
<dbReference type="InterPro" id="IPR052632">
    <property type="entry name" value="MICOS_subunit_Mic19"/>
</dbReference>
<keyword evidence="3" id="KW-1185">Reference proteome</keyword>
<feature type="region of interest" description="Disordered" evidence="1">
    <location>
        <begin position="1"/>
        <end position="26"/>
    </location>
</feature>
<name>A0A1D2MWK9_ORCCI</name>
<dbReference type="GO" id="GO:0061617">
    <property type="term" value="C:MICOS complex"/>
    <property type="evidence" value="ECO:0007669"/>
    <property type="project" value="TreeGrafter"/>
</dbReference>
<dbReference type="GO" id="GO:0007007">
    <property type="term" value="P:inner mitochondrial membrane organization"/>
    <property type="evidence" value="ECO:0007669"/>
    <property type="project" value="TreeGrafter"/>
</dbReference>
<dbReference type="Proteomes" id="UP000094527">
    <property type="component" value="Unassembled WGS sequence"/>
</dbReference>
<sequence length="370" mass="41999">MGSGQSKKNKEIEVIPPPKPKLPVPASGDIAITQQVVDRFQYQAMSKYQRMEVDKDKKKEVVTVLTRSEVETVGGLLDDKKRELDGGRGDGVHVGGVGVLQKEKVGVTESCKCKSDSNISQQKVSSEDKRIQTENVQTSSGYYDGMDKLTNFFIHDKDKPRRDVEGGDEVLKKDLDPETSHSYFIREPSHPMSPKYEEVDETRIGSMFPKRSEKLLDEEAMIGRTPPSRRFKGVRVSRSILPIVIDHDEEGLTTVETLTAWKMKAKMEKEIFKHNQHWHQELEKITAKMENETRIHANDFEKRLEQFKVQNPEEATPFTGPVCKALPPQIGKCYEENPNQILKCSELVREFAECTNTTGTHKHSTSGRVK</sequence>
<dbReference type="OrthoDB" id="70030at2759"/>
<comment type="caution">
    <text evidence="2">The sequence shown here is derived from an EMBL/GenBank/DDBJ whole genome shotgun (WGS) entry which is preliminary data.</text>
</comment>
<evidence type="ECO:0000256" key="1">
    <source>
        <dbReference type="SAM" id="MobiDB-lite"/>
    </source>
</evidence>
<proteinExistence type="predicted"/>
<dbReference type="EMBL" id="LJIJ01000452">
    <property type="protein sequence ID" value="ODM97352.1"/>
    <property type="molecule type" value="Genomic_DNA"/>
</dbReference>
<dbReference type="STRING" id="48709.A0A1D2MWK9"/>
<protein>
    <submittedName>
        <fullName evidence="2">MICOS complex subunit mic25a</fullName>
    </submittedName>
</protein>
<evidence type="ECO:0000313" key="3">
    <source>
        <dbReference type="Proteomes" id="UP000094527"/>
    </source>
</evidence>